<dbReference type="EMBL" id="QCYY01001150">
    <property type="protein sequence ID" value="ROT80129.1"/>
    <property type="molecule type" value="Genomic_DNA"/>
</dbReference>
<protein>
    <submittedName>
        <fullName evidence="3">Putative angiogenic factor with G patch and FHA domains 1 isoform X2</fullName>
    </submittedName>
</protein>
<dbReference type="OrthoDB" id="2538319at2759"/>
<dbReference type="Gene3D" id="2.60.200.20">
    <property type="match status" value="1"/>
</dbReference>
<dbReference type="PANTHER" id="PTHR23106:SF24">
    <property type="entry name" value="ANGIOGENIC FACTOR WITH G PATCH AND FHA DOMAINS 1"/>
    <property type="match status" value="1"/>
</dbReference>
<reference evidence="3 4" key="2">
    <citation type="submission" date="2019-01" db="EMBL/GenBank/DDBJ databases">
        <title>The decoding of complex shrimp genome reveals the adaptation for benthos swimmer, frequently molting mechanism and breeding impact on genome.</title>
        <authorList>
            <person name="Sun Y."/>
            <person name="Gao Y."/>
            <person name="Yu Y."/>
        </authorList>
    </citation>
    <scope>NUCLEOTIDE SEQUENCE [LARGE SCALE GENOMIC DNA]</scope>
    <source>
        <tissue evidence="3">Muscle</tissue>
    </source>
</reference>
<feature type="compositionally biased region" description="Basic and acidic residues" evidence="1">
    <location>
        <begin position="212"/>
        <end position="228"/>
    </location>
</feature>
<dbReference type="InterPro" id="IPR041591">
    <property type="entry name" value="OCRE"/>
</dbReference>
<organism evidence="3 4">
    <name type="scientific">Penaeus vannamei</name>
    <name type="common">Whiteleg shrimp</name>
    <name type="synonym">Litopenaeus vannamei</name>
    <dbReference type="NCBI Taxonomy" id="6689"/>
    <lineage>
        <taxon>Eukaryota</taxon>
        <taxon>Metazoa</taxon>
        <taxon>Ecdysozoa</taxon>
        <taxon>Arthropoda</taxon>
        <taxon>Crustacea</taxon>
        <taxon>Multicrustacea</taxon>
        <taxon>Malacostraca</taxon>
        <taxon>Eumalacostraca</taxon>
        <taxon>Eucarida</taxon>
        <taxon>Decapoda</taxon>
        <taxon>Dendrobranchiata</taxon>
        <taxon>Penaeoidea</taxon>
        <taxon>Penaeidae</taxon>
        <taxon>Penaeus</taxon>
    </lineage>
</organism>
<dbReference type="InterPro" id="IPR000253">
    <property type="entry name" value="FHA_dom"/>
</dbReference>
<sequence length="571" mass="64168">MLTDVLDKGRRLEEDVDYLKLKILDLKQQVKRNKRNKKIFSTQTTDEDFAAAWSKWYAGGYQYYSQEETSKMYSSTWEYVQQPTISPATQIVNESALPSVEEAVLEVQADGKSDVCNKCYSDVNKHKVNDTGEEEDVGNLKTHCGCTQKTKDKERNTAKHKRNKAKKHDKILDKKIESDILGNPKLVANDSIKESYAVEKNSQTSLKDDEEYCKPDEPRLSDKKEAAHGWDNSGDMSILDQVKAAANEAVQGSGYVFQEELGLYYDYSTQYYYNAETGLYYDPKTGTYFYYDHASQAYQFHSQITELWKSFKQMHLQEVRQHVLETVHVPPSLRLMVIESASERVKVGTLHLVTLDGGTVGREAKNLVQLPDLNISKVHAEISYRSEGPDDHHYYLKDLGSNNGTFVNDTRLSEPRETSQEVELGHGWMLQFGPVKVKCHIHPGLLTCNECEPGLVNANHSSHVVTTPMSEATFGRGLHSPLHLWRGESLNCRPWLPLLPTCGPPPWPPSLPTCGRLPGPLPWPVCLAVSPLATPSLPPADCPPPLPPAHLPYPLTPYPSPPSPLEPPLTP</sequence>
<proteinExistence type="predicted"/>
<dbReference type="STRING" id="6689.A0A3R7SXL3"/>
<keyword evidence="4" id="KW-1185">Reference proteome</keyword>
<evidence type="ECO:0000259" key="2">
    <source>
        <dbReference type="PROSITE" id="PS50006"/>
    </source>
</evidence>
<dbReference type="InterPro" id="IPR008984">
    <property type="entry name" value="SMAD_FHA_dom_sf"/>
</dbReference>
<dbReference type="Proteomes" id="UP000283509">
    <property type="component" value="Unassembled WGS sequence"/>
</dbReference>
<accession>A0A3R7SXL3</accession>
<dbReference type="InterPro" id="IPR053027">
    <property type="entry name" value="AGGF1"/>
</dbReference>
<dbReference type="SMART" id="SM00240">
    <property type="entry name" value="FHA"/>
    <property type="match status" value="1"/>
</dbReference>
<feature type="region of interest" description="Disordered" evidence="1">
    <location>
        <begin position="199"/>
        <end position="228"/>
    </location>
</feature>
<dbReference type="SUPFAM" id="SSF49879">
    <property type="entry name" value="SMAD/FHA domain"/>
    <property type="match status" value="1"/>
</dbReference>
<feature type="domain" description="FHA" evidence="2">
    <location>
        <begin position="358"/>
        <end position="412"/>
    </location>
</feature>
<feature type="region of interest" description="Disordered" evidence="1">
    <location>
        <begin position="148"/>
        <end position="169"/>
    </location>
</feature>
<evidence type="ECO:0000313" key="4">
    <source>
        <dbReference type="Proteomes" id="UP000283509"/>
    </source>
</evidence>
<gene>
    <name evidence="3" type="ORF">C7M84_001148</name>
</gene>
<dbReference type="Pfam" id="PF00498">
    <property type="entry name" value="FHA"/>
    <property type="match status" value="1"/>
</dbReference>
<feature type="compositionally biased region" description="Basic residues" evidence="1">
    <location>
        <begin position="158"/>
        <end position="169"/>
    </location>
</feature>
<dbReference type="PROSITE" id="PS50006">
    <property type="entry name" value="FHA_DOMAIN"/>
    <property type="match status" value="1"/>
</dbReference>
<name>A0A3R7SXL3_PENVA</name>
<reference evidence="3 4" key="1">
    <citation type="submission" date="2018-04" db="EMBL/GenBank/DDBJ databases">
        <authorList>
            <person name="Zhang X."/>
            <person name="Yuan J."/>
            <person name="Li F."/>
            <person name="Xiang J."/>
        </authorList>
    </citation>
    <scope>NUCLEOTIDE SEQUENCE [LARGE SCALE GENOMIC DNA]</scope>
    <source>
        <tissue evidence="3">Muscle</tissue>
    </source>
</reference>
<dbReference type="AlphaFoldDB" id="A0A3R7SXL3"/>
<evidence type="ECO:0000313" key="3">
    <source>
        <dbReference type="EMBL" id="ROT80129.1"/>
    </source>
</evidence>
<evidence type="ECO:0000256" key="1">
    <source>
        <dbReference type="SAM" id="MobiDB-lite"/>
    </source>
</evidence>
<dbReference type="Pfam" id="PF17780">
    <property type="entry name" value="OCRE"/>
    <property type="match status" value="1"/>
</dbReference>
<comment type="caution">
    <text evidence="3">The sequence shown here is derived from an EMBL/GenBank/DDBJ whole genome shotgun (WGS) entry which is preliminary data.</text>
</comment>
<dbReference type="PANTHER" id="PTHR23106">
    <property type="entry name" value="ANGIOGENIC FACTOR WITH G PATCH AND FHA DOMAINS 1"/>
    <property type="match status" value="1"/>
</dbReference>